<accession>U5D8K6</accession>
<dbReference type="CDD" id="cd02859">
    <property type="entry name" value="E_set_AMPKbeta_like_N"/>
    <property type="match status" value="1"/>
</dbReference>
<sequence length="279" mass="31206">MGNANVREDGAEPSGDDEDGQQGQNNEGLDIDSHSEQLDSSEMMGQTPPDSPRAARSPLMFTPQVPMVPLHRPDDMHSPNSAWPYNNPEYEDTPCENGIPYVITWCYGGREVAVEGSWDNWKSRKPMQRTGKDFNIMKVLPSGVYHYRFIVDGQRRYVPDLPWAYDDKGVAHNILDLQDSVPEDVESIAGFEPPLSPDSSYNNLLPGAEDYAKEPPGAPPHLHLTLLNVQAPMNRPQHVVLNHLYVHKGKTNQSVVALGVTHRFISKYVTMVLYKSLST</sequence>
<dbReference type="Pfam" id="PF16561">
    <property type="entry name" value="AMPK1_CBM"/>
    <property type="match status" value="1"/>
</dbReference>
<dbReference type="GO" id="GO:0009507">
    <property type="term" value="C:chloroplast"/>
    <property type="evidence" value="ECO:0007669"/>
    <property type="project" value="UniProtKB-ARBA"/>
</dbReference>
<dbReference type="Gramene" id="ERN17762">
    <property type="protein sequence ID" value="ERN17762"/>
    <property type="gene ID" value="AMTR_s00047p00105560"/>
</dbReference>
<dbReference type="SUPFAM" id="SSF81296">
    <property type="entry name" value="E set domains"/>
    <property type="match status" value="1"/>
</dbReference>
<evidence type="ECO:0000256" key="1">
    <source>
        <dbReference type="ARBA" id="ARBA00010926"/>
    </source>
</evidence>
<dbReference type="InterPro" id="IPR014756">
    <property type="entry name" value="Ig_E-set"/>
</dbReference>
<dbReference type="eggNOG" id="KOG1616">
    <property type="taxonomic scope" value="Eukaryota"/>
</dbReference>
<dbReference type="HOGENOM" id="CLU_070949_0_0_1"/>
<evidence type="ECO:0000313" key="4">
    <source>
        <dbReference type="EMBL" id="ERN17762.1"/>
    </source>
</evidence>
<dbReference type="Proteomes" id="UP000017836">
    <property type="component" value="Unassembled WGS sequence"/>
</dbReference>
<dbReference type="OrthoDB" id="531008at2759"/>
<dbReference type="PANTHER" id="PTHR46316:SF2">
    <property type="entry name" value="SNF1-RELATED PROTEIN KINASE REGULATORY SUBUNIT BETA-2"/>
    <property type="match status" value="1"/>
</dbReference>
<dbReference type="SMART" id="SM01010">
    <property type="entry name" value="AMPKBI"/>
    <property type="match status" value="1"/>
</dbReference>
<dbReference type="PANTHER" id="PTHR46316">
    <property type="entry name" value="SNF1-RELATED PROTEIN KINASE REGULATORY SUBUNIT BETA-1"/>
    <property type="match status" value="1"/>
</dbReference>
<feature type="region of interest" description="Disordered" evidence="2">
    <location>
        <begin position="1"/>
        <end position="57"/>
    </location>
</feature>
<proteinExistence type="inferred from homology"/>
<dbReference type="Gene3D" id="2.60.40.10">
    <property type="entry name" value="Immunoglobulins"/>
    <property type="match status" value="1"/>
</dbReference>
<evidence type="ECO:0000256" key="2">
    <source>
        <dbReference type="SAM" id="MobiDB-lite"/>
    </source>
</evidence>
<dbReference type="InterPro" id="IPR032640">
    <property type="entry name" value="AMPK1_CBM"/>
</dbReference>
<feature type="domain" description="Association with the SNF1 complex (ASC)" evidence="3">
    <location>
        <begin position="194"/>
        <end position="277"/>
    </location>
</feature>
<dbReference type="AlphaFoldDB" id="U5D8K6"/>
<dbReference type="KEGG" id="atr:18446092"/>
<dbReference type="Pfam" id="PF04739">
    <property type="entry name" value="AMPKBI"/>
    <property type="match status" value="1"/>
</dbReference>
<organism evidence="4 5">
    <name type="scientific">Amborella trichopoda</name>
    <dbReference type="NCBI Taxonomy" id="13333"/>
    <lineage>
        <taxon>Eukaryota</taxon>
        <taxon>Viridiplantae</taxon>
        <taxon>Streptophyta</taxon>
        <taxon>Embryophyta</taxon>
        <taxon>Tracheophyta</taxon>
        <taxon>Spermatophyta</taxon>
        <taxon>Magnoliopsida</taxon>
        <taxon>Amborellales</taxon>
        <taxon>Amborellaceae</taxon>
        <taxon>Amborella</taxon>
    </lineage>
</organism>
<name>U5D8K6_AMBTC</name>
<dbReference type="STRING" id="13333.U5D8K6"/>
<keyword evidence="5" id="KW-1185">Reference proteome</keyword>
<dbReference type="OMA" id="HEYKFMV"/>
<reference evidence="5" key="1">
    <citation type="journal article" date="2013" name="Science">
        <title>The Amborella genome and the evolution of flowering plants.</title>
        <authorList>
            <consortium name="Amborella Genome Project"/>
        </authorList>
    </citation>
    <scope>NUCLEOTIDE SEQUENCE [LARGE SCALE GENOMIC DNA]</scope>
</reference>
<evidence type="ECO:0000313" key="5">
    <source>
        <dbReference type="Proteomes" id="UP000017836"/>
    </source>
</evidence>
<dbReference type="InterPro" id="IPR006828">
    <property type="entry name" value="ASC_dom"/>
</dbReference>
<evidence type="ECO:0000259" key="3">
    <source>
        <dbReference type="SMART" id="SM01010"/>
    </source>
</evidence>
<dbReference type="InterPro" id="IPR037256">
    <property type="entry name" value="ASC_dom_sf"/>
</dbReference>
<protein>
    <recommendedName>
        <fullName evidence="3">Association with the SNF1 complex (ASC) domain-containing protein</fullName>
    </recommendedName>
</protein>
<comment type="similarity">
    <text evidence="1">Belongs to the 5'-AMP-activated protein kinase beta subunit family.</text>
</comment>
<dbReference type="EMBL" id="KI392311">
    <property type="protein sequence ID" value="ERN17762.1"/>
    <property type="molecule type" value="Genomic_DNA"/>
</dbReference>
<dbReference type="Gene3D" id="6.20.250.60">
    <property type="match status" value="1"/>
</dbReference>
<dbReference type="InterPro" id="IPR013783">
    <property type="entry name" value="Ig-like_fold"/>
</dbReference>
<feature type="compositionally biased region" description="Basic and acidic residues" evidence="2">
    <location>
        <begin position="1"/>
        <end position="10"/>
    </location>
</feature>
<dbReference type="InterPro" id="IPR043554">
    <property type="entry name" value="KINB"/>
</dbReference>
<gene>
    <name evidence="4" type="ORF">AMTR_s00047p00105560</name>
</gene>
<dbReference type="SUPFAM" id="SSF160219">
    <property type="entry name" value="AMPKBI-like"/>
    <property type="match status" value="1"/>
</dbReference>